<sequence length="507" mass="55533">MQHEDRLDSHDVESGAGRPSDWTFKASFGVVHAKGCSICSSYMTHLIIANDSNNASFQVAIRDRECLVSKAFLDGAQNGRELQQEYDVPVLDRYRKELDKALQSLEQRQKLLDAAKQEIGVLQDRTLALQMQLDSSVSSKITLHNRSAKSDPSSMERLLLHSSEDVDLDSLSPLSPTAGKKALPIIPDLLTVSEDNISMPSSSFSPDSLDTAGMMNSLAELGSQASQAPPLPTSKPKSPPLIPSTHTQRPEPPAPNQVKPTPEPAPQPATPMLKPFTPNSFPTQTPQGPSHITTIAQLQALMDAAHAGDVSALKRVKFFSGTAYQTPISKRTELQHYIVKYWRKTPRSPSVPAQMNAVGSPFHTEIYVDASQWGIGFVMDGMWSAWKFSDSLALSSNSFDISWAEMVAVEVGLWTVIHWVTIMVQNEGEQLPLEIDVRCDNAGVVKAIEKRHTGCLPQQDVLQRIFEVNLADDPSRGVGCHGTTQLPLVPSLPSYLSDILNPISTNK</sequence>
<proteinExistence type="predicted"/>
<evidence type="ECO:0000256" key="2">
    <source>
        <dbReference type="SAM" id="MobiDB-lite"/>
    </source>
</evidence>
<dbReference type="OrthoDB" id="3255824at2759"/>
<evidence type="ECO:0000313" key="4">
    <source>
        <dbReference type="Proteomes" id="UP000054549"/>
    </source>
</evidence>
<keyword evidence="4" id="KW-1185">Reference proteome</keyword>
<accession>A0A0C2WN63</accession>
<dbReference type="Proteomes" id="UP000054549">
    <property type="component" value="Unassembled WGS sequence"/>
</dbReference>
<reference evidence="3 4" key="1">
    <citation type="submission" date="2014-04" db="EMBL/GenBank/DDBJ databases">
        <title>Evolutionary Origins and Diversification of the Mycorrhizal Mutualists.</title>
        <authorList>
            <consortium name="DOE Joint Genome Institute"/>
            <consortium name="Mycorrhizal Genomics Consortium"/>
            <person name="Kohler A."/>
            <person name="Kuo A."/>
            <person name="Nagy L.G."/>
            <person name="Floudas D."/>
            <person name="Copeland A."/>
            <person name="Barry K.W."/>
            <person name="Cichocki N."/>
            <person name="Veneault-Fourrey C."/>
            <person name="LaButti K."/>
            <person name="Lindquist E.A."/>
            <person name="Lipzen A."/>
            <person name="Lundell T."/>
            <person name="Morin E."/>
            <person name="Murat C."/>
            <person name="Riley R."/>
            <person name="Ohm R."/>
            <person name="Sun H."/>
            <person name="Tunlid A."/>
            <person name="Henrissat B."/>
            <person name="Grigoriev I.V."/>
            <person name="Hibbett D.S."/>
            <person name="Martin F."/>
        </authorList>
    </citation>
    <scope>NUCLEOTIDE SEQUENCE [LARGE SCALE GENOMIC DNA]</scope>
    <source>
        <strain evidence="3 4">Koide BX008</strain>
    </source>
</reference>
<feature type="compositionally biased region" description="Pro residues" evidence="2">
    <location>
        <begin position="229"/>
        <end position="242"/>
    </location>
</feature>
<evidence type="ECO:0000256" key="1">
    <source>
        <dbReference type="SAM" id="Coils"/>
    </source>
</evidence>
<evidence type="ECO:0000313" key="3">
    <source>
        <dbReference type="EMBL" id="KIL63022.1"/>
    </source>
</evidence>
<gene>
    <name evidence="3" type="ORF">M378DRAFT_731634</name>
</gene>
<protein>
    <submittedName>
        <fullName evidence="3">Uncharacterized protein</fullName>
    </submittedName>
</protein>
<feature type="region of interest" description="Disordered" evidence="2">
    <location>
        <begin position="222"/>
        <end position="288"/>
    </location>
</feature>
<name>A0A0C2WN63_AMAMK</name>
<dbReference type="InParanoid" id="A0A0C2WN63"/>
<organism evidence="3 4">
    <name type="scientific">Amanita muscaria (strain Koide BX008)</name>
    <dbReference type="NCBI Taxonomy" id="946122"/>
    <lineage>
        <taxon>Eukaryota</taxon>
        <taxon>Fungi</taxon>
        <taxon>Dikarya</taxon>
        <taxon>Basidiomycota</taxon>
        <taxon>Agaricomycotina</taxon>
        <taxon>Agaricomycetes</taxon>
        <taxon>Agaricomycetidae</taxon>
        <taxon>Agaricales</taxon>
        <taxon>Pluteineae</taxon>
        <taxon>Amanitaceae</taxon>
        <taxon>Amanita</taxon>
    </lineage>
</organism>
<feature type="compositionally biased region" description="Pro residues" evidence="2">
    <location>
        <begin position="250"/>
        <end position="269"/>
    </location>
</feature>
<dbReference type="EMBL" id="KN818263">
    <property type="protein sequence ID" value="KIL63022.1"/>
    <property type="molecule type" value="Genomic_DNA"/>
</dbReference>
<feature type="coiled-coil region" evidence="1">
    <location>
        <begin position="91"/>
        <end position="125"/>
    </location>
</feature>
<keyword evidence="1" id="KW-0175">Coiled coil</keyword>
<feature type="compositionally biased region" description="Polar residues" evidence="2">
    <location>
        <begin position="277"/>
        <end position="288"/>
    </location>
</feature>
<dbReference type="HOGENOM" id="CLU_553221_0_0_1"/>
<dbReference type="AlphaFoldDB" id="A0A0C2WN63"/>